<reference evidence="1 2" key="1">
    <citation type="submission" date="2019-06" db="EMBL/GenBank/DDBJ databases">
        <title>Pac Bio to generate improved reference genome sequences for organisms with transposon mutant libraries (support for FEBA project).</title>
        <authorList>
            <person name="Blow M."/>
        </authorList>
    </citation>
    <scope>NUCLEOTIDE SEQUENCE [LARGE SCALE GENOMIC DNA]</scope>
    <source>
        <strain evidence="1 2">USDA 1844</strain>
    </source>
</reference>
<organism evidence="1 2">
    <name type="scientific">Rhizobium mongolense USDA 1844</name>
    <dbReference type="NCBI Taxonomy" id="1079460"/>
    <lineage>
        <taxon>Bacteria</taxon>
        <taxon>Pseudomonadati</taxon>
        <taxon>Pseudomonadota</taxon>
        <taxon>Alphaproteobacteria</taxon>
        <taxon>Hyphomicrobiales</taxon>
        <taxon>Rhizobiaceae</taxon>
        <taxon>Rhizobium/Agrobacterium group</taxon>
        <taxon>Rhizobium</taxon>
    </lineage>
</organism>
<evidence type="ECO:0000313" key="2">
    <source>
        <dbReference type="Proteomes" id="UP000319824"/>
    </source>
</evidence>
<dbReference type="RefSeq" id="WP_022717926.1">
    <property type="nucleotide sequence ID" value="NZ_ATTQ01000019.1"/>
</dbReference>
<name>A0A559TDY2_9HYPH</name>
<dbReference type="AlphaFoldDB" id="A0A559TDY2"/>
<evidence type="ECO:0000313" key="1">
    <source>
        <dbReference type="EMBL" id="TVZ72815.1"/>
    </source>
</evidence>
<protein>
    <submittedName>
        <fullName evidence="1">Uncharacterized protein</fullName>
    </submittedName>
</protein>
<comment type="caution">
    <text evidence="1">The sequence shown here is derived from an EMBL/GenBank/DDBJ whole genome shotgun (WGS) entry which is preliminary data.</text>
</comment>
<proteinExistence type="predicted"/>
<dbReference type="EMBL" id="VISO01000002">
    <property type="protein sequence ID" value="TVZ72815.1"/>
    <property type="molecule type" value="Genomic_DNA"/>
</dbReference>
<gene>
    <name evidence="1" type="ORF">BCL32_1002</name>
</gene>
<dbReference type="Proteomes" id="UP000319824">
    <property type="component" value="Unassembled WGS sequence"/>
</dbReference>
<accession>A0A559TDY2</accession>
<sequence>MFALVAFEYRNTKGESLRMVSGFGIDPKVISMISLLTRFFI</sequence>